<dbReference type="Proteomes" id="UP000218811">
    <property type="component" value="Unassembled WGS sequence"/>
</dbReference>
<dbReference type="EMBL" id="KB467942">
    <property type="protein sequence ID" value="PCH37992.1"/>
    <property type="molecule type" value="Genomic_DNA"/>
</dbReference>
<accession>A0A2H3J6U8</accession>
<feature type="region of interest" description="Disordered" evidence="1">
    <location>
        <begin position="227"/>
        <end position="248"/>
    </location>
</feature>
<sequence length="310" mass="32707">MRSTIAILAVAAAAAPAFVSAVPLPQSGSEAISLSTIDDGIKLVGDAANAVPAIKSAWEDVFGRELHEAKPTAASHHFLKGGAHKSHATQAAPKTHASQGANRSHSAHVPHRTHAARDDSSATSGSDDDDSEAISLSTIGEGFKLVGDVANAVPSIESAWDSIFGRDVDDSQAISLSTIDDGVKLVGDVANAVPAIQSAWDDLFGRELMAREPRMSSMERLHRLSRVHSSKHTKGGEHTHKARSQPTRSEILAHIMKAASGHRRVNARSPITESEVDGVLQIAGDAFSAIPEIKKAWDSVVGRSILNEMD</sequence>
<organism evidence="3 4">
    <name type="scientific">Wolfiporia cocos (strain MD-104)</name>
    <name type="common">Brown rot fungus</name>
    <dbReference type="NCBI Taxonomy" id="742152"/>
    <lineage>
        <taxon>Eukaryota</taxon>
        <taxon>Fungi</taxon>
        <taxon>Dikarya</taxon>
        <taxon>Basidiomycota</taxon>
        <taxon>Agaricomycotina</taxon>
        <taxon>Agaricomycetes</taxon>
        <taxon>Polyporales</taxon>
        <taxon>Phaeolaceae</taxon>
        <taxon>Wolfiporia</taxon>
    </lineage>
</organism>
<keyword evidence="4" id="KW-1185">Reference proteome</keyword>
<gene>
    <name evidence="3" type="ORF">WOLCODRAFT_23007</name>
</gene>
<feature type="region of interest" description="Disordered" evidence="1">
    <location>
        <begin position="80"/>
        <end position="133"/>
    </location>
</feature>
<evidence type="ECO:0000313" key="4">
    <source>
        <dbReference type="Proteomes" id="UP000218811"/>
    </source>
</evidence>
<feature type="signal peptide" evidence="2">
    <location>
        <begin position="1"/>
        <end position="21"/>
    </location>
</feature>
<feature type="compositionally biased region" description="Basic residues" evidence="1">
    <location>
        <begin position="105"/>
        <end position="114"/>
    </location>
</feature>
<protein>
    <submittedName>
        <fullName evidence="3">Uncharacterized protein</fullName>
    </submittedName>
</protein>
<evidence type="ECO:0000256" key="1">
    <source>
        <dbReference type="SAM" id="MobiDB-lite"/>
    </source>
</evidence>
<proteinExistence type="predicted"/>
<feature type="chain" id="PRO_5013554476" evidence="2">
    <location>
        <begin position="22"/>
        <end position="310"/>
    </location>
</feature>
<name>A0A2H3J6U8_WOLCO</name>
<dbReference type="AlphaFoldDB" id="A0A2H3J6U8"/>
<keyword evidence="2" id="KW-0732">Signal</keyword>
<evidence type="ECO:0000256" key="2">
    <source>
        <dbReference type="SAM" id="SignalP"/>
    </source>
</evidence>
<reference evidence="3 4" key="1">
    <citation type="journal article" date="2012" name="Science">
        <title>The Paleozoic origin of enzymatic lignin decomposition reconstructed from 31 fungal genomes.</title>
        <authorList>
            <person name="Floudas D."/>
            <person name="Binder M."/>
            <person name="Riley R."/>
            <person name="Barry K."/>
            <person name="Blanchette R.A."/>
            <person name="Henrissat B."/>
            <person name="Martinez A.T."/>
            <person name="Otillar R."/>
            <person name="Spatafora J.W."/>
            <person name="Yadav J.S."/>
            <person name="Aerts A."/>
            <person name="Benoit I."/>
            <person name="Boyd A."/>
            <person name="Carlson A."/>
            <person name="Copeland A."/>
            <person name="Coutinho P.M."/>
            <person name="de Vries R.P."/>
            <person name="Ferreira P."/>
            <person name="Findley K."/>
            <person name="Foster B."/>
            <person name="Gaskell J."/>
            <person name="Glotzer D."/>
            <person name="Gorecki P."/>
            <person name="Heitman J."/>
            <person name="Hesse C."/>
            <person name="Hori C."/>
            <person name="Igarashi K."/>
            <person name="Jurgens J.A."/>
            <person name="Kallen N."/>
            <person name="Kersten P."/>
            <person name="Kohler A."/>
            <person name="Kuees U."/>
            <person name="Kumar T.K.A."/>
            <person name="Kuo A."/>
            <person name="LaButti K."/>
            <person name="Larrondo L.F."/>
            <person name="Lindquist E."/>
            <person name="Ling A."/>
            <person name="Lombard V."/>
            <person name="Lucas S."/>
            <person name="Lundell T."/>
            <person name="Martin R."/>
            <person name="McLaughlin D.J."/>
            <person name="Morgenstern I."/>
            <person name="Morin E."/>
            <person name="Murat C."/>
            <person name="Nagy L.G."/>
            <person name="Nolan M."/>
            <person name="Ohm R.A."/>
            <person name="Patyshakuliyeva A."/>
            <person name="Rokas A."/>
            <person name="Ruiz-Duenas F.J."/>
            <person name="Sabat G."/>
            <person name="Salamov A."/>
            <person name="Samejima M."/>
            <person name="Schmutz J."/>
            <person name="Slot J.C."/>
            <person name="St John F."/>
            <person name="Stenlid J."/>
            <person name="Sun H."/>
            <person name="Sun S."/>
            <person name="Syed K."/>
            <person name="Tsang A."/>
            <person name="Wiebenga A."/>
            <person name="Young D."/>
            <person name="Pisabarro A."/>
            <person name="Eastwood D.C."/>
            <person name="Martin F."/>
            <person name="Cullen D."/>
            <person name="Grigoriev I.V."/>
            <person name="Hibbett D.S."/>
        </authorList>
    </citation>
    <scope>NUCLEOTIDE SEQUENCE [LARGE SCALE GENOMIC DNA]</scope>
    <source>
        <strain evidence="3 4">MD-104</strain>
    </source>
</reference>
<evidence type="ECO:0000313" key="3">
    <source>
        <dbReference type="EMBL" id="PCH37992.1"/>
    </source>
</evidence>
<dbReference type="OrthoDB" id="2787798at2759"/>